<dbReference type="InterPro" id="IPR051044">
    <property type="entry name" value="MAG_DAG_Lipase"/>
</dbReference>
<dbReference type="RefSeq" id="WP_378580390.1">
    <property type="nucleotide sequence ID" value="NZ_JBHSFQ010000054.1"/>
</dbReference>
<dbReference type="EMBL" id="JBHSFQ010000054">
    <property type="protein sequence ID" value="MFC4565945.1"/>
    <property type="molecule type" value="Genomic_DNA"/>
</dbReference>
<protein>
    <submittedName>
        <fullName evidence="3">Alpha/beta hydrolase</fullName>
    </submittedName>
</protein>
<accession>A0ABV9E413</accession>
<sequence>MSSTAGTDITVSTREWRLPGGPGGTGQLSARAWAAQGAQPEWLAVLVHGYGEHIGRYDHVAEHLCASGAAVYGLDHRGHGNSSGERVLVDDFAGVVEDVHRVVTQARTAYRSLPLVLIGHSMGGMIAARYAQEHAADLAGLVLSGPVLGRWSTVDRLLALETIPDLPIDTATLSRDPAVGAAYAADDLVWHGPFKPATLRALNTELARITAAGRTALPLLWLHGSDDRLVAIADTRVGIDAFAGDDTAVRIFPGARHEVFNETNRAEVLDEVARFAARCAARP</sequence>
<keyword evidence="3" id="KW-0378">Hydrolase</keyword>
<dbReference type="Proteomes" id="UP001595923">
    <property type="component" value="Unassembled WGS sequence"/>
</dbReference>
<comment type="caution">
    <text evidence="3">The sequence shown here is derived from an EMBL/GenBank/DDBJ whole genome shotgun (WGS) entry which is preliminary data.</text>
</comment>
<proteinExistence type="predicted"/>
<gene>
    <name evidence="3" type="ORF">ACFO4E_29170</name>
</gene>
<dbReference type="Pfam" id="PF12146">
    <property type="entry name" value="Hydrolase_4"/>
    <property type="match status" value="1"/>
</dbReference>
<feature type="compositionally biased region" description="Polar residues" evidence="1">
    <location>
        <begin position="1"/>
        <end position="13"/>
    </location>
</feature>
<reference evidence="4" key="1">
    <citation type="journal article" date="2019" name="Int. J. Syst. Evol. Microbiol.">
        <title>The Global Catalogue of Microorganisms (GCM) 10K type strain sequencing project: providing services to taxonomists for standard genome sequencing and annotation.</title>
        <authorList>
            <consortium name="The Broad Institute Genomics Platform"/>
            <consortium name="The Broad Institute Genome Sequencing Center for Infectious Disease"/>
            <person name="Wu L."/>
            <person name="Ma J."/>
        </authorList>
    </citation>
    <scope>NUCLEOTIDE SEQUENCE [LARGE SCALE GENOMIC DNA]</scope>
    <source>
        <strain evidence="4">XZYJ18</strain>
    </source>
</reference>
<evidence type="ECO:0000313" key="4">
    <source>
        <dbReference type="Proteomes" id="UP001595923"/>
    </source>
</evidence>
<feature type="domain" description="Serine aminopeptidase S33" evidence="2">
    <location>
        <begin position="39"/>
        <end position="264"/>
    </location>
</feature>
<evidence type="ECO:0000259" key="2">
    <source>
        <dbReference type="Pfam" id="PF12146"/>
    </source>
</evidence>
<dbReference type="Gene3D" id="3.40.50.1820">
    <property type="entry name" value="alpha/beta hydrolase"/>
    <property type="match status" value="1"/>
</dbReference>
<dbReference type="GO" id="GO:0016787">
    <property type="term" value="F:hydrolase activity"/>
    <property type="evidence" value="ECO:0007669"/>
    <property type="project" value="UniProtKB-KW"/>
</dbReference>
<dbReference type="InterPro" id="IPR022742">
    <property type="entry name" value="Hydrolase_4"/>
</dbReference>
<evidence type="ECO:0000256" key="1">
    <source>
        <dbReference type="SAM" id="MobiDB-lite"/>
    </source>
</evidence>
<evidence type="ECO:0000313" key="3">
    <source>
        <dbReference type="EMBL" id="MFC4565945.1"/>
    </source>
</evidence>
<feature type="region of interest" description="Disordered" evidence="1">
    <location>
        <begin position="1"/>
        <end position="22"/>
    </location>
</feature>
<keyword evidence="4" id="KW-1185">Reference proteome</keyword>
<dbReference type="SUPFAM" id="SSF53474">
    <property type="entry name" value="alpha/beta-Hydrolases"/>
    <property type="match status" value="1"/>
</dbReference>
<dbReference type="PANTHER" id="PTHR11614">
    <property type="entry name" value="PHOSPHOLIPASE-RELATED"/>
    <property type="match status" value="1"/>
</dbReference>
<organism evidence="3 4">
    <name type="scientific">Nocardiopsis mangrovi</name>
    <dbReference type="NCBI Taxonomy" id="1179818"/>
    <lineage>
        <taxon>Bacteria</taxon>
        <taxon>Bacillati</taxon>
        <taxon>Actinomycetota</taxon>
        <taxon>Actinomycetes</taxon>
        <taxon>Streptosporangiales</taxon>
        <taxon>Nocardiopsidaceae</taxon>
        <taxon>Nocardiopsis</taxon>
    </lineage>
</organism>
<name>A0ABV9E413_9ACTN</name>
<dbReference type="InterPro" id="IPR029058">
    <property type="entry name" value="AB_hydrolase_fold"/>
</dbReference>